<keyword evidence="4" id="KW-1185">Reference proteome</keyword>
<dbReference type="OrthoDB" id="57427at2157"/>
<evidence type="ECO:0000313" key="4">
    <source>
        <dbReference type="Proteomes" id="UP000217784"/>
    </source>
</evidence>
<proteinExistence type="predicted"/>
<evidence type="ECO:0000313" key="3">
    <source>
        <dbReference type="EMBL" id="PAV02967.1"/>
    </source>
</evidence>
<dbReference type="GO" id="GO:0032259">
    <property type="term" value="P:methylation"/>
    <property type="evidence" value="ECO:0007669"/>
    <property type="project" value="UniProtKB-KW"/>
</dbReference>
<name>A0A2A2H0Q0_METBR</name>
<protein>
    <submittedName>
        <fullName evidence="3">Methyltransferase type 12</fullName>
    </submittedName>
</protein>
<organism evidence="3 4">
    <name type="scientific">Methanobacterium bryantii</name>
    <dbReference type="NCBI Taxonomy" id="2161"/>
    <lineage>
        <taxon>Archaea</taxon>
        <taxon>Methanobacteriati</taxon>
        <taxon>Methanobacteriota</taxon>
        <taxon>Methanomada group</taxon>
        <taxon>Methanobacteria</taxon>
        <taxon>Methanobacteriales</taxon>
        <taxon>Methanobacteriaceae</taxon>
        <taxon>Methanobacterium</taxon>
    </lineage>
</organism>
<dbReference type="EMBL" id="LMVM01000041">
    <property type="protein sequence ID" value="PAV02967.1"/>
    <property type="molecule type" value="Genomic_DNA"/>
</dbReference>
<dbReference type="GO" id="GO:0008168">
    <property type="term" value="F:methyltransferase activity"/>
    <property type="evidence" value="ECO:0007669"/>
    <property type="project" value="UniProtKB-KW"/>
</dbReference>
<keyword evidence="3" id="KW-0489">Methyltransferase</keyword>
<dbReference type="CDD" id="cd02440">
    <property type="entry name" value="AdoMet_MTases"/>
    <property type="match status" value="1"/>
</dbReference>
<dbReference type="Pfam" id="PF13649">
    <property type="entry name" value="Methyltransf_25"/>
    <property type="match status" value="1"/>
</dbReference>
<comment type="caution">
    <text evidence="3">The sequence shown here is derived from an EMBL/GenBank/DDBJ whole genome shotgun (WGS) entry which is preliminary data.</text>
</comment>
<evidence type="ECO:0000256" key="1">
    <source>
        <dbReference type="ARBA" id="ARBA00022679"/>
    </source>
</evidence>
<accession>A0A2A2H0Q0</accession>
<feature type="domain" description="Methyltransferase" evidence="2">
    <location>
        <begin position="50"/>
        <end position="145"/>
    </location>
</feature>
<dbReference type="RefSeq" id="WP_069582444.1">
    <property type="nucleotide sequence ID" value="NZ_LMVM01000041.1"/>
</dbReference>
<dbReference type="Gene3D" id="3.40.50.150">
    <property type="entry name" value="Vaccinia Virus protein VP39"/>
    <property type="match status" value="1"/>
</dbReference>
<reference evidence="3 4" key="1">
    <citation type="journal article" date="2017" name="BMC Genomics">
        <title>Genomic analysis of methanogenic archaea reveals a shift towards energy conservation.</title>
        <authorList>
            <person name="Gilmore S.P."/>
            <person name="Henske J.K."/>
            <person name="Sexton J.A."/>
            <person name="Solomon K.V."/>
            <person name="Seppala S."/>
            <person name="Yoo J.I."/>
            <person name="Huyett L.M."/>
            <person name="Pressman A."/>
            <person name="Cogan J.Z."/>
            <person name="Kivenson V."/>
            <person name="Peng X."/>
            <person name="Tan Y."/>
            <person name="Valentine D.L."/>
            <person name="O'Malley M.A."/>
        </authorList>
    </citation>
    <scope>NUCLEOTIDE SEQUENCE [LARGE SCALE GENOMIC DNA]</scope>
    <source>
        <strain evidence="3 4">M.o.H.</strain>
    </source>
</reference>
<keyword evidence="1 3" id="KW-0808">Transferase</keyword>
<dbReference type="PANTHER" id="PTHR43861">
    <property type="entry name" value="TRANS-ACONITATE 2-METHYLTRANSFERASE-RELATED"/>
    <property type="match status" value="1"/>
</dbReference>
<dbReference type="AlphaFoldDB" id="A0A2A2H0Q0"/>
<dbReference type="InterPro" id="IPR041698">
    <property type="entry name" value="Methyltransf_25"/>
</dbReference>
<sequence>MKKSDKVKAHFEEESSEFDEVILKLIPHYKDMINALISSIPFEQDASVKVLDLGCGTGTVTQTLKEQFKNAKVTCLDLAANMIEMAKLKLQDYNGIEYTVGDFYEYNFTEKYDVIVSSLALHHLATDEDKKRFYKKIYEALTHGGVFLNADAVLASNKQLQEVYTAKWKEFMNLSISMKEIEEKWVPAAETEDHPVKITDHLDWLRKIGFKDVDIIWKYYHLAVYCGFKQ</sequence>
<gene>
    <name evidence="3" type="ORF">ASJ80_03955</name>
</gene>
<evidence type="ECO:0000259" key="2">
    <source>
        <dbReference type="Pfam" id="PF13649"/>
    </source>
</evidence>
<dbReference type="InterPro" id="IPR029063">
    <property type="entry name" value="SAM-dependent_MTases_sf"/>
</dbReference>
<dbReference type="Proteomes" id="UP000217784">
    <property type="component" value="Unassembled WGS sequence"/>
</dbReference>
<dbReference type="SUPFAM" id="SSF53335">
    <property type="entry name" value="S-adenosyl-L-methionine-dependent methyltransferases"/>
    <property type="match status" value="1"/>
</dbReference>